<evidence type="ECO:0000313" key="3">
    <source>
        <dbReference type="EMBL" id="AHG92254.1"/>
    </source>
</evidence>
<dbReference type="NCBIfam" id="TIGR02595">
    <property type="entry name" value="PEP_CTERM"/>
    <property type="match status" value="1"/>
</dbReference>
<feature type="signal peptide" evidence="1">
    <location>
        <begin position="1"/>
        <end position="23"/>
    </location>
</feature>
<feature type="domain" description="Ice-binding protein C-terminal" evidence="2">
    <location>
        <begin position="203"/>
        <end position="228"/>
    </location>
</feature>
<dbReference type="RefSeq" id="WP_148306510.1">
    <property type="nucleotide sequence ID" value="NZ_CP007129.1"/>
</dbReference>
<sequence length="246" mass="25117">MHRRIVVALAALTLPAAAAVAHAQSGAGQFGRLGTFAGCSAFACHQFTLTEVARSGPVLPLPGVPGLAPQNVPSYLVDYALTGTTTYLAPAFAGPAPFVVTSFDLWLFRDGDLGEGGVVPFLFQSLDGLAPGQAIAWTFTSGASSPFANALTGYLPVDAPAGAAAVGYPTPFLMSDFWSGPDDAGGVTDVVSEFTVASLAVTSTPEPATVGLVGVGALLVLAAGYRRRVDAHRAPRGDEARGERRA</sequence>
<dbReference type="KEGG" id="gba:J421_4719"/>
<evidence type="ECO:0000256" key="1">
    <source>
        <dbReference type="SAM" id="SignalP"/>
    </source>
</evidence>
<dbReference type="Proteomes" id="UP000019151">
    <property type="component" value="Plasmid 1"/>
</dbReference>
<name>W0RMI9_9BACT</name>
<keyword evidence="1" id="KW-0732">Signal</keyword>
<evidence type="ECO:0000259" key="2">
    <source>
        <dbReference type="Pfam" id="PF07589"/>
    </source>
</evidence>
<gene>
    <name evidence="3" type="ORF">J421_4719</name>
</gene>
<dbReference type="InParanoid" id="W0RMI9"/>
<organism evidence="3 4">
    <name type="scientific">Gemmatirosa kalamazoonensis</name>
    <dbReference type="NCBI Taxonomy" id="861299"/>
    <lineage>
        <taxon>Bacteria</taxon>
        <taxon>Pseudomonadati</taxon>
        <taxon>Gemmatimonadota</taxon>
        <taxon>Gemmatimonadia</taxon>
        <taxon>Gemmatimonadales</taxon>
        <taxon>Gemmatimonadaceae</taxon>
        <taxon>Gemmatirosa</taxon>
    </lineage>
</organism>
<dbReference type="Pfam" id="PF07589">
    <property type="entry name" value="PEP-CTERM"/>
    <property type="match status" value="1"/>
</dbReference>
<accession>W0RMI9</accession>
<dbReference type="InterPro" id="IPR013424">
    <property type="entry name" value="Ice-binding_C"/>
</dbReference>
<dbReference type="AlphaFoldDB" id="W0RMI9"/>
<proteinExistence type="predicted"/>
<keyword evidence="3" id="KW-0614">Plasmid</keyword>
<evidence type="ECO:0000313" key="4">
    <source>
        <dbReference type="Proteomes" id="UP000019151"/>
    </source>
</evidence>
<feature type="chain" id="PRO_5004794322" evidence="1">
    <location>
        <begin position="24"/>
        <end position="246"/>
    </location>
</feature>
<keyword evidence="4" id="KW-1185">Reference proteome</keyword>
<reference evidence="3 4" key="1">
    <citation type="journal article" date="2014" name="Genome Announc.">
        <title>Genome Sequence and Methylome of Soil Bacterium Gemmatirosa kalamazoonensis KBS708T, a Member of the Rarely Cultivated Gemmatimonadetes Phylum.</title>
        <authorList>
            <person name="Debruyn J.M."/>
            <person name="Radosevich M."/>
            <person name="Wommack K.E."/>
            <person name="Polson S.W."/>
            <person name="Hauser L.J."/>
            <person name="Fawaz M.N."/>
            <person name="Korlach J."/>
            <person name="Tsai Y.C."/>
        </authorList>
    </citation>
    <scope>NUCLEOTIDE SEQUENCE [LARGE SCALE GENOMIC DNA]</scope>
    <source>
        <strain evidence="3 4">KBS708</strain>
        <plasmid evidence="4">Plasmid 1</plasmid>
    </source>
</reference>
<protein>
    <submittedName>
        <fullName evidence="3">PEP motif putative anchor domain protein</fullName>
    </submittedName>
</protein>
<dbReference type="EMBL" id="CP007129">
    <property type="protein sequence ID" value="AHG92254.1"/>
    <property type="molecule type" value="Genomic_DNA"/>
</dbReference>
<geneLocation type="plasmid" evidence="3 4">
    <name>1</name>
</geneLocation>
<dbReference type="HOGENOM" id="CLU_1127788_0_0_0"/>